<dbReference type="AlphaFoldDB" id="A0A133VJ69"/>
<reference evidence="2 3" key="1">
    <citation type="journal article" date="2016" name="Sci. Rep.">
        <title>Metabolic traits of an uncultured archaeal lineage -MSBL1- from brine pools of the Red Sea.</title>
        <authorList>
            <person name="Mwirichia R."/>
            <person name="Alam I."/>
            <person name="Rashid M."/>
            <person name="Vinu M."/>
            <person name="Ba-Alawi W."/>
            <person name="Anthony Kamau A."/>
            <person name="Kamanda Ngugi D."/>
            <person name="Goker M."/>
            <person name="Klenk H.P."/>
            <person name="Bajic V."/>
            <person name="Stingl U."/>
        </authorList>
    </citation>
    <scope>NUCLEOTIDE SEQUENCE [LARGE SCALE GENOMIC DNA]</scope>
    <source>
        <strain evidence="2">SCGC-AAA382A20</strain>
    </source>
</reference>
<dbReference type="InterPro" id="IPR048757">
    <property type="entry name" value="PylD_N"/>
</dbReference>
<gene>
    <name evidence="2" type="ORF">AKJ51_03650</name>
</gene>
<keyword evidence="3" id="KW-1185">Reference proteome</keyword>
<proteinExistence type="predicted"/>
<feature type="domain" description="Pyrrolysine biosynthesis protein PylD N-terminal" evidence="1">
    <location>
        <begin position="48"/>
        <end position="148"/>
    </location>
</feature>
<name>A0A133VJ69_9EURY</name>
<dbReference type="Proteomes" id="UP000070263">
    <property type="component" value="Unassembled WGS sequence"/>
</dbReference>
<organism evidence="2 3">
    <name type="scientific">candidate division MSBL1 archaeon SCGC-AAA382A20</name>
    <dbReference type="NCBI Taxonomy" id="1698280"/>
    <lineage>
        <taxon>Archaea</taxon>
        <taxon>Methanobacteriati</taxon>
        <taxon>Methanobacteriota</taxon>
        <taxon>candidate division MSBL1</taxon>
    </lineage>
</organism>
<evidence type="ECO:0000313" key="2">
    <source>
        <dbReference type="EMBL" id="KXB06479.1"/>
    </source>
</evidence>
<protein>
    <recommendedName>
        <fullName evidence="1">Pyrrolysine biosynthesis protein PylD N-terminal domain-containing protein</fullName>
    </recommendedName>
</protein>
<dbReference type="Pfam" id="PF21455">
    <property type="entry name" value="PylD_N"/>
    <property type="match status" value="1"/>
</dbReference>
<dbReference type="InterPro" id="IPR036291">
    <property type="entry name" value="NAD(P)-bd_dom_sf"/>
</dbReference>
<dbReference type="EMBL" id="LHYE01000044">
    <property type="protein sequence ID" value="KXB06479.1"/>
    <property type="molecule type" value="Genomic_DNA"/>
</dbReference>
<dbReference type="Gene3D" id="3.40.50.720">
    <property type="entry name" value="NAD(P)-binding Rossmann-like Domain"/>
    <property type="match status" value="1"/>
</dbReference>
<dbReference type="SUPFAM" id="SSF51735">
    <property type="entry name" value="NAD(P)-binding Rossmann-fold domains"/>
    <property type="match status" value="1"/>
</dbReference>
<dbReference type="Gene3D" id="3.40.50.12150">
    <property type="match status" value="1"/>
</dbReference>
<accession>A0A133VJ69</accession>
<sequence length="304" mass="34245">MSISLKLSIFPWIKSVLVFLKVKKDSLHICLRMTRLDSETLVWVRNNINTLDTKLKNLIDLGLEEICNGEDYFGKGADKENKIGVIPISSSDGVIRHFSETVSFILNYLDFNSEVASEKDVFGLKKSIEGNKDIVFIADDNRFVAIKFDGLMVIDNTHATARAYSILTREVLSKSSRSRCLLVGLGRVGGNILKYLFSNPLSVQCLVDKFYIYDINRKRMRNLSKKYPVKILTEDDLKQGIKQDVIIDATPSRESVCTNERILHKKTVFLQPGVPPSEKVNGINDYFHDPLALGVGTMGFMASQ</sequence>
<comment type="caution">
    <text evidence="2">The sequence shown here is derived from an EMBL/GenBank/DDBJ whole genome shotgun (WGS) entry which is preliminary data.</text>
</comment>
<evidence type="ECO:0000313" key="3">
    <source>
        <dbReference type="Proteomes" id="UP000070263"/>
    </source>
</evidence>
<evidence type="ECO:0000259" key="1">
    <source>
        <dbReference type="Pfam" id="PF21455"/>
    </source>
</evidence>